<dbReference type="AlphaFoldDB" id="A0A508A4Y8"/>
<dbReference type="GO" id="GO:0004113">
    <property type="term" value="F:2',3'-cyclic-nucleotide 3'-phosphodiesterase activity"/>
    <property type="evidence" value="ECO:0007669"/>
    <property type="project" value="InterPro"/>
</dbReference>
<organism evidence="4 5">
    <name type="scientific">Marilutibacter aestuarii</name>
    <dbReference type="NCBI Taxonomy" id="1706195"/>
    <lineage>
        <taxon>Bacteria</taxon>
        <taxon>Pseudomonadati</taxon>
        <taxon>Pseudomonadota</taxon>
        <taxon>Gammaproteobacteria</taxon>
        <taxon>Lysobacterales</taxon>
        <taxon>Lysobacteraceae</taxon>
        <taxon>Marilutibacter</taxon>
    </lineage>
</organism>
<dbReference type="InterPro" id="IPR009097">
    <property type="entry name" value="Cyclic_Pdiesterase"/>
</dbReference>
<dbReference type="Gene3D" id="3.90.1140.10">
    <property type="entry name" value="Cyclic phosphodiesterase"/>
    <property type="match status" value="1"/>
</dbReference>
<dbReference type="SUPFAM" id="SSF55144">
    <property type="entry name" value="LigT-like"/>
    <property type="match status" value="1"/>
</dbReference>
<dbReference type="Pfam" id="PF02834">
    <property type="entry name" value="LigT_PEase"/>
    <property type="match status" value="1"/>
</dbReference>
<reference evidence="4 5" key="1">
    <citation type="submission" date="2019-06" db="EMBL/GenBank/DDBJ databases">
        <title>Lysobacter alkalisoli sp. nov. isolated from saline soil.</title>
        <authorList>
            <person name="Sun J.-Q."/>
            <person name="Xu L."/>
        </authorList>
    </citation>
    <scope>NUCLEOTIDE SEQUENCE [LARGE SCALE GENOMIC DNA]</scope>
    <source>
        <strain evidence="4 5">JCM 31130</strain>
    </source>
</reference>
<comment type="function">
    <text evidence="2">Hydrolyzes RNA 2',3'-cyclic phosphodiester to an RNA 2'-phosphomonoester.</text>
</comment>
<comment type="catalytic activity">
    <reaction evidence="2">
        <text>a 3'-end 2',3'-cyclophospho-ribonucleotide-RNA + H2O = a 3'-end 2'-phospho-ribonucleotide-RNA + H(+)</text>
        <dbReference type="Rhea" id="RHEA:11828"/>
        <dbReference type="Rhea" id="RHEA-COMP:10464"/>
        <dbReference type="Rhea" id="RHEA-COMP:17353"/>
        <dbReference type="ChEBI" id="CHEBI:15377"/>
        <dbReference type="ChEBI" id="CHEBI:15378"/>
        <dbReference type="ChEBI" id="CHEBI:83064"/>
        <dbReference type="ChEBI" id="CHEBI:173113"/>
        <dbReference type="EC" id="3.1.4.58"/>
    </reaction>
</comment>
<dbReference type="InterPro" id="IPR004175">
    <property type="entry name" value="RNA_CPDase"/>
</dbReference>
<feature type="short sequence motif" description="HXTX 1" evidence="2">
    <location>
        <begin position="77"/>
        <end position="80"/>
    </location>
</feature>
<evidence type="ECO:0000313" key="4">
    <source>
        <dbReference type="EMBL" id="TQD44407.1"/>
    </source>
</evidence>
<feature type="domain" description="Phosphoesterase HXTX" evidence="3">
    <location>
        <begin position="66"/>
        <end position="126"/>
    </location>
</feature>
<dbReference type="PANTHER" id="PTHR35561:SF1">
    <property type="entry name" value="RNA 2',3'-CYCLIC PHOSPHODIESTERASE"/>
    <property type="match status" value="1"/>
</dbReference>
<protein>
    <recommendedName>
        <fullName evidence="2">RNA 2',3'-cyclic phosphodiesterase</fullName>
        <shortName evidence="2">RNA 2',3'-CPDase</shortName>
        <ecNumber evidence="2">3.1.4.58</ecNumber>
    </recommendedName>
</protein>
<dbReference type="HAMAP" id="MF_01940">
    <property type="entry name" value="RNA_CPDase"/>
    <property type="match status" value="1"/>
</dbReference>
<name>A0A508A4Y8_9GAMM</name>
<evidence type="ECO:0000313" key="5">
    <source>
        <dbReference type="Proteomes" id="UP000318212"/>
    </source>
</evidence>
<sequence length="213" mass="23602">MRAGASWKARRAELRGRGRMDQLTLGGFEPSPERLRHRLFFALLPDAATRARIEAVTLQSLSRVPGGGRRVRPHRYHLTLRWLGDHPDAHAHVLDMATHAARGVRLAPFDLDLDLRGAFPSARVCWLGCRQAPAALPALRVRLDQGLLGGPVRLKGGTALVPHVTVLRDCIDPWPEGALESPVPWRVERFVLLRSDLDGGHAYEEVAAWPLQG</sequence>
<feature type="active site" description="Proton donor" evidence="2">
    <location>
        <position position="77"/>
    </location>
</feature>
<dbReference type="InterPro" id="IPR014051">
    <property type="entry name" value="Phosphoesterase_HXTX"/>
</dbReference>
<proteinExistence type="inferred from homology"/>
<keyword evidence="1 2" id="KW-0378">Hydrolase</keyword>
<dbReference type="OrthoDB" id="7061261at2"/>
<evidence type="ECO:0000259" key="3">
    <source>
        <dbReference type="Pfam" id="PF02834"/>
    </source>
</evidence>
<dbReference type="EC" id="3.1.4.58" evidence="2"/>
<comment type="similarity">
    <text evidence="2">Belongs to the 2H phosphoesterase superfamily. ThpR family.</text>
</comment>
<dbReference type="EMBL" id="VICE01000090">
    <property type="protein sequence ID" value="TQD44407.1"/>
    <property type="molecule type" value="Genomic_DNA"/>
</dbReference>
<evidence type="ECO:0000256" key="1">
    <source>
        <dbReference type="ARBA" id="ARBA00022801"/>
    </source>
</evidence>
<dbReference type="PANTHER" id="PTHR35561">
    <property type="entry name" value="RNA 2',3'-CYCLIC PHOSPHODIESTERASE"/>
    <property type="match status" value="1"/>
</dbReference>
<evidence type="ECO:0000256" key="2">
    <source>
        <dbReference type="HAMAP-Rule" id="MF_01940"/>
    </source>
</evidence>
<comment type="caution">
    <text evidence="4">The sequence shown here is derived from an EMBL/GenBank/DDBJ whole genome shotgun (WGS) entry which is preliminary data.</text>
</comment>
<feature type="active site" description="Proton acceptor" evidence="2">
    <location>
        <position position="163"/>
    </location>
</feature>
<gene>
    <name evidence="4" type="primary">thpR</name>
    <name evidence="4" type="ORF">FKV25_09485</name>
</gene>
<feature type="short sequence motif" description="HXTX 2" evidence="2">
    <location>
        <begin position="163"/>
        <end position="166"/>
    </location>
</feature>
<dbReference type="GO" id="GO:0008664">
    <property type="term" value="F:RNA 2',3'-cyclic 3'-phosphodiesterase activity"/>
    <property type="evidence" value="ECO:0007669"/>
    <property type="project" value="UniProtKB-EC"/>
</dbReference>
<dbReference type="NCBIfam" id="TIGR02258">
    <property type="entry name" value="2_5_ligase"/>
    <property type="match status" value="1"/>
</dbReference>
<dbReference type="Proteomes" id="UP000318212">
    <property type="component" value="Unassembled WGS sequence"/>
</dbReference>
<accession>A0A508A4Y8</accession>
<keyword evidence="5" id="KW-1185">Reference proteome</keyword>